<dbReference type="OrthoDB" id="5565855at2"/>
<keyword evidence="1 5" id="KW-0732">Signal</keyword>
<evidence type="ECO:0000313" key="8">
    <source>
        <dbReference type="EMBL" id="SDR76657.1"/>
    </source>
</evidence>
<evidence type="ECO:0000256" key="4">
    <source>
        <dbReference type="ARBA" id="ARBA00023288"/>
    </source>
</evidence>
<dbReference type="AlphaFoldDB" id="A0A1H1LQI9"/>
<dbReference type="Pfam" id="PF09864">
    <property type="entry name" value="MliC"/>
    <property type="match status" value="1"/>
</dbReference>
<dbReference type="PANTHER" id="PTHR37549">
    <property type="entry name" value="LIPOPROTEIN LPRI"/>
    <property type="match status" value="1"/>
</dbReference>
<protein>
    <submittedName>
        <fullName evidence="8">Uncharacterized protein YPO0702</fullName>
    </submittedName>
</protein>
<dbReference type="InterPro" id="IPR018660">
    <property type="entry name" value="MliC"/>
</dbReference>
<dbReference type="STRING" id="472181.SAMN05216271_0327"/>
<proteinExistence type="predicted"/>
<dbReference type="PANTHER" id="PTHR37549:SF1">
    <property type="entry name" value="LIPOPROTEIN LPRI"/>
    <property type="match status" value="1"/>
</dbReference>
<dbReference type="RefSeq" id="WP_092283228.1">
    <property type="nucleotide sequence ID" value="NZ_LT629763.1"/>
</dbReference>
<evidence type="ECO:0000256" key="2">
    <source>
        <dbReference type="ARBA" id="ARBA00023136"/>
    </source>
</evidence>
<accession>A0A1H1LQI9</accession>
<feature type="chain" id="PRO_5009253720" evidence="5">
    <location>
        <begin position="25"/>
        <end position="201"/>
    </location>
</feature>
<keyword evidence="4" id="KW-0449">Lipoprotein</keyword>
<dbReference type="EMBL" id="LT629763">
    <property type="protein sequence ID" value="SDR76657.1"/>
    <property type="molecule type" value="Genomic_DNA"/>
</dbReference>
<evidence type="ECO:0000256" key="3">
    <source>
        <dbReference type="ARBA" id="ARBA00023139"/>
    </source>
</evidence>
<evidence type="ECO:0000256" key="1">
    <source>
        <dbReference type="ARBA" id="ARBA00022729"/>
    </source>
</evidence>
<dbReference type="Pfam" id="PF07007">
    <property type="entry name" value="LprI"/>
    <property type="match status" value="1"/>
</dbReference>
<evidence type="ECO:0000256" key="5">
    <source>
        <dbReference type="SAM" id="SignalP"/>
    </source>
</evidence>
<feature type="domain" description="C-type lysozyme inhibitor" evidence="7">
    <location>
        <begin position="126"/>
        <end position="192"/>
    </location>
</feature>
<evidence type="ECO:0000313" key="9">
    <source>
        <dbReference type="Proteomes" id="UP000243413"/>
    </source>
</evidence>
<dbReference type="InterPro" id="IPR009739">
    <property type="entry name" value="LprI-like_N"/>
</dbReference>
<reference evidence="9" key="1">
    <citation type="submission" date="2016-10" db="EMBL/GenBank/DDBJ databases">
        <authorList>
            <person name="Varghese N."/>
            <person name="Submissions S."/>
        </authorList>
    </citation>
    <scope>NUCLEOTIDE SEQUENCE [LARGE SCALE GENOMIC DNA]</scope>
    <source>
        <strain evidence="9">JCM 14963</strain>
    </source>
</reference>
<dbReference type="SUPFAM" id="SSF141488">
    <property type="entry name" value="YdhA-like"/>
    <property type="match status" value="1"/>
</dbReference>
<feature type="domain" description="Lysozyme inhibitor LprI-like N-terminal" evidence="6">
    <location>
        <begin position="32"/>
        <end position="111"/>
    </location>
</feature>
<dbReference type="InterPro" id="IPR052755">
    <property type="entry name" value="Lysozyme_Inhibitor_LprI"/>
</dbReference>
<keyword evidence="3" id="KW-0564">Palmitate</keyword>
<feature type="signal peptide" evidence="5">
    <location>
        <begin position="1"/>
        <end position="24"/>
    </location>
</feature>
<evidence type="ECO:0000259" key="7">
    <source>
        <dbReference type="Pfam" id="PF09864"/>
    </source>
</evidence>
<organism evidence="8 9">
    <name type="scientific">Halopseudomonas sabulinigri</name>
    <dbReference type="NCBI Taxonomy" id="472181"/>
    <lineage>
        <taxon>Bacteria</taxon>
        <taxon>Pseudomonadati</taxon>
        <taxon>Pseudomonadota</taxon>
        <taxon>Gammaproteobacteria</taxon>
        <taxon>Pseudomonadales</taxon>
        <taxon>Pseudomonadaceae</taxon>
        <taxon>Halopseudomonas</taxon>
    </lineage>
</organism>
<keyword evidence="2" id="KW-0472">Membrane</keyword>
<gene>
    <name evidence="8" type="ORF">SAMN05216271_0327</name>
</gene>
<evidence type="ECO:0000259" key="6">
    <source>
        <dbReference type="Pfam" id="PF07007"/>
    </source>
</evidence>
<name>A0A1H1LQI9_9GAMM</name>
<sequence>MNKAPVGIAIATLLGLAATPPLHAAEGPSFDCSKAQAGSIEQLICDDSSLAALDRQLAEVYSAAQEKAANEQPPMLKAEQRGWLSGRNECWKEDDKNACVREAYSMRIAELQARYRLAEMTSVITYACDNNRANELVVSHFSTSPATLIADYGDSTSLMYQQTSTEGSQYRGRNESIAFNDDEAVVVWGYEATPMHCKSVN</sequence>
<dbReference type="GO" id="GO:0005576">
    <property type="term" value="C:extracellular region"/>
    <property type="evidence" value="ECO:0007669"/>
    <property type="project" value="TreeGrafter"/>
</dbReference>
<dbReference type="Proteomes" id="UP000243413">
    <property type="component" value="Chromosome I"/>
</dbReference>
<dbReference type="InterPro" id="IPR036328">
    <property type="entry name" value="MliC_sf"/>
</dbReference>